<dbReference type="SUPFAM" id="SSF56112">
    <property type="entry name" value="Protein kinase-like (PK-like)"/>
    <property type="match status" value="1"/>
</dbReference>
<evidence type="ECO:0000256" key="4">
    <source>
        <dbReference type="ARBA" id="ARBA00022741"/>
    </source>
</evidence>
<keyword evidence="7" id="KW-1185">Reference proteome</keyword>
<proteinExistence type="inferred from homology"/>
<dbReference type="CDD" id="cd13970">
    <property type="entry name" value="ABC1_ADCK3"/>
    <property type="match status" value="1"/>
</dbReference>
<organism evidence="6 7">
    <name type="scientific">Paramuricea clavata</name>
    <name type="common">Red gorgonian</name>
    <name type="synonym">Violescent sea-whip</name>
    <dbReference type="NCBI Taxonomy" id="317549"/>
    <lineage>
        <taxon>Eukaryota</taxon>
        <taxon>Metazoa</taxon>
        <taxon>Cnidaria</taxon>
        <taxon>Anthozoa</taxon>
        <taxon>Octocorallia</taxon>
        <taxon>Malacalcyonacea</taxon>
        <taxon>Plexauridae</taxon>
        <taxon>Paramuricea</taxon>
    </lineage>
</organism>
<dbReference type="OrthoDB" id="201153at2759"/>
<reference evidence="6" key="1">
    <citation type="submission" date="2020-04" db="EMBL/GenBank/DDBJ databases">
        <authorList>
            <person name="Alioto T."/>
            <person name="Alioto T."/>
            <person name="Gomez Garrido J."/>
        </authorList>
    </citation>
    <scope>NUCLEOTIDE SEQUENCE</scope>
    <source>
        <strain evidence="6">A484AB</strain>
    </source>
</reference>
<evidence type="ECO:0000256" key="1">
    <source>
        <dbReference type="ARBA" id="ARBA00004749"/>
    </source>
</evidence>
<gene>
    <name evidence="6" type="ORF">PACLA_8A011657</name>
</gene>
<dbReference type="EMBL" id="CACRXK020009377">
    <property type="protein sequence ID" value="CAB4017048.1"/>
    <property type="molecule type" value="Genomic_DNA"/>
</dbReference>
<dbReference type="GO" id="GO:0016740">
    <property type="term" value="F:transferase activity"/>
    <property type="evidence" value="ECO:0007669"/>
    <property type="project" value="UniProtKB-KW"/>
</dbReference>
<name>A0A6S7K8U0_PARCT</name>
<dbReference type="AlphaFoldDB" id="A0A6S7K8U0"/>
<dbReference type="PANTHER" id="PTHR43851:SF3">
    <property type="entry name" value="COENZYME Q8"/>
    <property type="match status" value="1"/>
</dbReference>
<evidence type="ECO:0000256" key="3">
    <source>
        <dbReference type="ARBA" id="ARBA00022679"/>
    </source>
</evidence>
<dbReference type="InterPro" id="IPR034646">
    <property type="entry name" value="ADCK3_dom"/>
</dbReference>
<comment type="similarity">
    <text evidence="2">Belongs to the protein kinase superfamily. ADCK protein kinase family.</text>
</comment>
<dbReference type="InterPro" id="IPR011009">
    <property type="entry name" value="Kinase-like_dom_sf"/>
</dbReference>
<evidence type="ECO:0000256" key="2">
    <source>
        <dbReference type="ARBA" id="ARBA00009670"/>
    </source>
</evidence>
<dbReference type="GO" id="GO:0005524">
    <property type="term" value="F:ATP binding"/>
    <property type="evidence" value="ECO:0007669"/>
    <property type="project" value="UniProtKB-KW"/>
</dbReference>
<protein>
    <submittedName>
        <fullName evidence="6">Uncharacterized protein</fullName>
    </submittedName>
</protein>
<comment type="caution">
    <text evidence="6">The sequence shown here is derived from an EMBL/GenBank/DDBJ whole genome shotgun (WGS) entry which is preliminary data.</text>
</comment>
<dbReference type="Pfam" id="PF03109">
    <property type="entry name" value="ABC1"/>
    <property type="match status" value="1"/>
</dbReference>
<dbReference type="GO" id="GO:0006744">
    <property type="term" value="P:ubiquinone biosynthetic process"/>
    <property type="evidence" value="ECO:0007669"/>
    <property type="project" value="TreeGrafter"/>
</dbReference>
<dbReference type="InterPro" id="IPR051409">
    <property type="entry name" value="Atypical_kinase_ADCK"/>
</dbReference>
<dbReference type="InterPro" id="IPR004147">
    <property type="entry name" value="ABC1_dom"/>
</dbReference>
<accession>A0A6S7K8U0</accession>
<dbReference type="PANTHER" id="PTHR43851">
    <property type="match status" value="1"/>
</dbReference>
<evidence type="ECO:0000313" key="6">
    <source>
        <dbReference type="EMBL" id="CAB4017048.1"/>
    </source>
</evidence>
<keyword evidence="4" id="KW-0547">Nucleotide-binding</keyword>
<dbReference type="Proteomes" id="UP001152795">
    <property type="component" value="Unassembled WGS sequence"/>
</dbReference>
<sequence>MILYIDKFKFIYQLTDNTMISPTLQRIFERVRDGADFMPSWQLEKVLNSELGSKWKTELVDFDMKPFAAASIGQVHQGILKDGKKVAIKIQYPGVDTSINSDIDNIVALLKLGNVLPPGLHMEQFIDVSRRELAWEVDYIREAKCAKRFSDCPSFRELLQNDNSFYVPEVIDSLSTKRVLTTEFVYGSSLDKNTKWDKKITNKICLDILRLCLRELFEFKFMQTDPNWSNFLYNPDSKQICLLDFGASREYPKKFVDTYIKIIHAASIGDRKTVVECSKILGFLTGYESKVMITAHADAVMILGEPFGSLADFDFGTQDTTARIQSLIPIMLRHRLTPPPEESYSLHRKMSGAFLLCSRLSAIIPCKELFDDIWANYKFTSVT</sequence>
<evidence type="ECO:0000313" key="7">
    <source>
        <dbReference type="Proteomes" id="UP001152795"/>
    </source>
</evidence>
<evidence type="ECO:0000256" key="5">
    <source>
        <dbReference type="ARBA" id="ARBA00022840"/>
    </source>
</evidence>
<keyword evidence="5" id="KW-0067">ATP-binding</keyword>
<comment type="pathway">
    <text evidence="1">Cofactor biosynthesis; ubiquinone biosynthesis.</text>
</comment>
<keyword evidence="3" id="KW-0808">Transferase</keyword>